<dbReference type="PANTHER" id="PTHR45641:SF19">
    <property type="entry name" value="NEPHROCYSTIN-3"/>
    <property type="match status" value="1"/>
</dbReference>
<feature type="repeat" description="TPR" evidence="3">
    <location>
        <begin position="816"/>
        <end position="849"/>
    </location>
</feature>
<dbReference type="InterPro" id="IPR019734">
    <property type="entry name" value="TPR_rpt"/>
</dbReference>
<evidence type="ECO:0000256" key="1">
    <source>
        <dbReference type="ARBA" id="ARBA00022737"/>
    </source>
</evidence>
<evidence type="ECO:0000256" key="3">
    <source>
        <dbReference type="PROSITE-ProRule" id="PRU00339"/>
    </source>
</evidence>
<reference evidence="6" key="1">
    <citation type="journal article" date="2019" name="Int. J. Syst. Evol. Microbiol.">
        <title>The Global Catalogue of Microorganisms (GCM) 10K type strain sequencing project: providing services to taxonomists for standard genome sequencing and annotation.</title>
        <authorList>
            <consortium name="The Broad Institute Genomics Platform"/>
            <consortium name="The Broad Institute Genome Sequencing Center for Infectious Disease"/>
            <person name="Wu L."/>
            <person name="Ma J."/>
        </authorList>
    </citation>
    <scope>NUCLEOTIDE SEQUENCE [LARGE SCALE GENOMIC DNA]</scope>
    <source>
        <strain evidence="6">CCUG 58938</strain>
    </source>
</reference>
<dbReference type="Pfam" id="PF12770">
    <property type="entry name" value="CHAT"/>
    <property type="match status" value="1"/>
</dbReference>
<evidence type="ECO:0000259" key="4">
    <source>
        <dbReference type="Pfam" id="PF12770"/>
    </source>
</evidence>
<accession>A0ABW3JYH4</accession>
<dbReference type="InterPro" id="IPR011990">
    <property type="entry name" value="TPR-like_helical_dom_sf"/>
</dbReference>
<dbReference type="Pfam" id="PF13424">
    <property type="entry name" value="TPR_12"/>
    <property type="match status" value="2"/>
</dbReference>
<dbReference type="PROSITE" id="PS50005">
    <property type="entry name" value="TPR"/>
    <property type="match status" value="1"/>
</dbReference>
<name>A0ABW3JYH4_9BACT</name>
<gene>
    <name evidence="5" type="ORF">ACFQ21_06925</name>
</gene>
<feature type="domain" description="CHAT" evidence="4">
    <location>
        <begin position="1107"/>
        <end position="1409"/>
    </location>
</feature>
<dbReference type="SUPFAM" id="SSF48452">
    <property type="entry name" value="TPR-like"/>
    <property type="match status" value="4"/>
</dbReference>
<dbReference type="EMBL" id="JBHTKA010000001">
    <property type="protein sequence ID" value="MFD0999032.1"/>
    <property type="molecule type" value="Genomic_DNA"/>
</dbReference>
<proteinExistence type="predicted"/>
<dbReference type="PANTHER" id="PTHR45641">
    <property type="entry name" value="TETRATRICOPEPTIDE REPEAT PROTEIN (AFU_ORTHOLOGUE AFUA_6G03870)"/>
    <property type="match status" value="1"/>
</dbReference>
<dbReference type="InterPro" id="IPR024983">
    <property type="entry name" value="CHAT_dom"/>
</dbReference>
<keyword evidence="1" id="KW-0677">Repeat</keyword>
<dbReference type="SMART" id="SM00028">
    <property type="entry name" value="TPR"/>
    <property type="match status" value="7"/>
</dbReference>
<keyword evidence="2 3" id="KW-0802">TPR repeat</keyword>
<organism evidence="5 6">
    <name type="scientific">Ohtaekwangia kribbensis</name>
    <dbReference type="NCBI Taxonomy" id="688913"/>
    <lineage>
        <taxon>Bacteria</taxon>
        <taxon>Pseudomonadati</taxon>
        <taxon>Bacteroidota</taxon>
        <taxon>Cytophagia</taxon>
        <taxon>Cytophagales</taxon>
        <taxon>Fulvivirgaceae</taxon>
        <taxon>Ohtaekwangia</taxon>
    </lineage>
</organism>
<dbReference type="Gene3D" id="1.25.40.10">
    <property type="entry name" value="Tetratricopeptide repeat domain"/>
    <property type="match status" value="5"/>
</dbReference>
<dbReference type="RefSeq" id="WP_377576742.1">
    <property type="nucleotide sequence ID" value="NZ_JBHTKA010000001.1"/>
</dbReference>
<protein>
    <submittedName>
        <fullName evidence="5">CHAT domain-containing protein</fullName>
    </submittedName>
</protein>
<sequence>MKKTWPVVLALIIAIGVTPVFSQNKKIDKSLQKIDSYFAGGNLSKANSSLQKLKKSVTSKMGQQNAYMPGLYLREARINMALGVFSGFENTLTNALSSSQAMYGDNSGSYASTLVDVAEIYNDYGNYRLSREYLDKAKDLLTKTNQMTDALNGKIALAEADAMIGQGFCNDALDILETAEKYFASRAIEKESIVDGTSIKTQRVPIEEIPQRYGDYARLLNLRLKAYTKKGRISIIGGDTETADNAYSTVRSWLKGKSRFLGETSLAEVEARYIFAKALEENGTRHENELDFDNILSDLKKKINPTNSLAHDIYLDYLEVLLNRENRARYVNTKLEYEKVLDKSFPKTSIHRENEKAVEFNSKLSRDKTRNLEADALEVLKKLPKNYITSARTVAFLYDVSLREKRYAAAEAYLNQLTEIKKELYGENSPEYHLSKIYLADFYLDYTNKIDEAGKIYKESYFGVVEKQIGEQHKDLLNILNHIATWYELTDQYDLALKTLNDASDKAVLKYSNEDPEYGKELDRIAGLALKIGKYEKAEADIAKALKILEEYRKDDSRIADYVHAIDTQAKLYGIKGMFDEAEANLDRSNRLISKANVEFGNELATAEELTALFIQLGDFYEADNMLNTQIPEYEKLYGKNSLRLIEPLVNKGRILLAKGDYTEAERTAQRANQIAVKTYGETSTKTAPTQKLLSDIYYTLGDYEKAQDNVIKAITSQEKQFGRNHIEVAKSISQLALIKFYKGDNRKEVEKLMIESRDIMASKLGKDNPQYAEILKNVAVLYISEKKFDIAFNSLTVAENIWRTKTGKKNNINTASIYTLTGDVYYQQKNYKKAEEFYTKSKDLYEQFFSASHPEYVKVLSKLSKVYYMQKDYKRSKKLVEEALNNYEGFIKDFFPALSEREKAKYWNTIKGDFEFYNTLAFSNLEDFRDLTGKVYNYQLLTKALLLSSSIKIRERILNSTDEQLKSQYNTWIQKKEQLTLALSLSPAQLLESQIDPSALQQEVERLEKELSQKSELFGQSFDNKRITYDDVKKVLKPNDVAIEMVRYRYFNHTLTDSVIYAALYIKKEFSKPKVIILKDGKKMENRYFKFYRNAITGKIPDTYSYNIFWQPIVNEIGQVATVYLSADGVYNQINLEAIPTPDGRYVIDNSNIVLVSNTKDLYLRNIKSRATTSENTATMFGNPKFYLTASTDQLIAPLPGTEKEVTQVQFMLKQKGWLTAEYVENLASEEKIKEMSNPKIFHIATHGFYRPTAQVTLEQQIEGNEAVMAQNPLMRTGLLLKGAGDLMDKTSYNFNMENGILTAYEAMSLNLDKTDLVVLSACETGLGDLEAGEGVYGLQRAFLVAGAKVLIMSMFKVDDEATQQLMLKFYQKWLNTGNLRQSFIDAKKELRTDYPEPIYWGAFMMIGLD</sequence>
<keyword evidence="6" id="KW-1185">Reference proteome</keyword>
<dbReference type="Proteomes" id="UP001597112">
    <property type="component" value="Unassembled WGS sequence"/>
</dbReference>
<comment type="caution">
    <text evidence="5">The sequence shown here is derived from an EMBL/GenBank/DDBJ whole genome shotgun (WGS) entry which is preliminary data.</text>
</comment>
<evidence type="ECO:0000256" key="2">
    <source>
        <dbReference type="ARBA" id="ARBA00022803"/>
    </source>
</evidence>
<evidence type="ECO:0000313" key="6">
    <source>
        <dbReference type="Proteomes" id="UP001597112"/>
    </source>
</evidence>
<evidence type="ECO:0000313" key="5">
    <source>
        <dbReference type="EMBL" id="MFD0999032.1"/>
    </source>
</evidence>